<dbReference type="AlphaFoldDB" id="A0A921TDZ1"/>
<evidence type="ECO:0000256" key="2">
    <source>
        <dbReference type="ARBA" id="ARBA00022803"/>
    </source>
</evidence>
<dbReference type="InterPro" id="IPR019734">
    <property type="entry name" value="TPR_rpt"/>
</dbReference>
<protein>
    <submittedName>
        <fullName evidence="4">TPR domain protein</fullName>
    </submittedName>
</protein>
<keyword evidence="3" id="KW-0732">Signal</keyword>
<sequence length="184" mass="20141">MPRLPAILVLCVLPALPLAAQDCPAPQDRMDELAVLFTAIQSAPDANAAQVLSNRMWQIWATAPDARAQRLLDDGMSRRSSFDFEGAVAAFDALIAYCPDYAEGYNQRAFVAFIREDYPAALRDLDRALRRAPAHVAALSGRALTLMALGRDSAALESLRAALTLNPWLPERHLLAELEARDSL</sequence>
<feature type="signal peptide" evidence="3">
    <location>
        <begin position="1"/>
        <end position="20"/>
    </location>
</feature>
<dbReference type="InterPro" id="IPR050498">
    <property type="entry name" value="Ycf3"/>
</dbReference>
<keyword evidence="5" id="KW-1185">Reference proteome</keyword>
<evidence type="ECO:0000313" key="4">
    <source>
        <dbReference type="EMBL" id="KAF0676752.1"/>
    </source>
</evidence>
<dbReference type="SUPFAM" id="SSF48452">
    <property type="entry name" value="TPR-like"/>
    <property type="match status" value="1"/>
</dbReference>
<accession>A0A921TDZ1</accession>
<organism evidence="4 5">
    <name type="scientific">Profundibacterium mesophilum KAUST100406-0324</name>
    <dbReference type="NCBI Taxonomy" id="1037889"/>
    <lineage>
        <taxon>Bacteria</taxon>
        <taxon>Pseudomonadati</taxon>
        <taxon>Pseudomonadota</taxon>
        <taxon>Alphaproteobacteria</taxon>
        <taxon>Rhodobacterales</taxon>
        <taxon>Roseobacteraceae</taxon>
        <taxon>Profundibacterium</taxon>
    </lineage>
</organism>
<dbReference type="EMBL" id="APKE01000011">
    <property type="protein sequence ID" value="KAF0676752.1"/>
    <property type="molecule type" value="Genomic_DNA"/>
</dbReference>
<dbReference type="PANTHER" id="PTHR44858">
    <property type="entry name" value="TETRATRICOPEPTIDE REPEAT PROTEIN 6"/>
    <property type="match status" value="1"/>
</dbReference>
<keyword evidence="1" id="KW-0677">Repeat</keyword>
<name>A0A921TDZ1_9RHOB</name>
<dbReference type="Proteomes" id="UP000698242">
    <property type="component" value="Unassembled WGS sequence"/>
</dbReference>
<dbReference type="Gene3D" id="1.25.40.10">
    <property type="entry name" value="Tetratricopeptide repeat domain"/>
    <property type="match status" value="1"/>
</dbReference>
<evidence type="ECO:0000256" key="3">
    <source>
        <dbReference type="SAM" id="SignalP"/>
    </source>
</evidence>
<reference evidence="4" key="1">
    <citation type="submission" date="2013-03" db="EMBL/GenBank/DDBJ databases">
        <title>Genome Sequence of the Profundibacterium mesophilum strain KAUST100406-0324T from Red Sea, a novel genus in the family Rhodobacteraceae.</title>
        <authorList>
            <person name="Essack M."/>
            <person name="Alam I."/>
            <person name="Lafi F."/>
            <person name="Alawi W."/>
            <person name="Kamanu F."/>
            <person name="Al-Suwailem A."/>
            <person name="Lee O.O."/>
            <person name="Xu Y."/>
            <person name="Bajic V."/>
            <person name="Qian P.-Y."/>
            <person name="Archer J."/>
        </authorList>
    </citation>
    <scope>NUCLEOTIDE SEQUENCE</scope>
    <source>
        <strain evidence="4">KAUST100406-0324</strain>
    </source>
</reference>
<gene>
    <name evidence="4" type="ORF">PMES_00838</name>
</gene>
<feature type="chain" id="PRO_5036926804" evidence="3">
    <location>
        <begin position="21"/>
        <end position="184"/>
    </location>
</feature>
<dbReference type="PANTHER" id="PTHR44858:SF1">
    <property type="entry name" value="UDP-N-ACETYLGLUCOSAMINE--PEPTIDE N-ACETYLGLUCOSAMINYLTRANSFERASE SPINDLY-RELATED"/>
    <property type="match status" value="1"/>
</dbReference>
<evidence type="ECO:0000313" key="5">
    <source>
        <dbReference type="Proteomes" id="UP000698242"/>
    </source>
</evidence>
<comment type="caution">
    <text evidence="4">The sequence shown here is derived from an EMBL/GenBank/DDBJ whole genome shotgun (WGS) entry which is preliminary data.</text>
</comment>
<dbReference type="InterPro" id="IPR011990">
    <property type="entry name" value="TPR-like_helical_dom_sf"/>
</dbReference>
<dbReference type="RefSeq" id="WP_236549687.1">
    <property type="nucleotide sequence ID" value="NZ_APKE01000011.1"/>
</dbReference>
<keyword evidence="2" id="KW-0802">TPR repeat</keyword>
<dbReference type="SMART" id="SM00028">
    <property type="entry name" value="TPR"/>
    <property type="match status" value="3"/>
</dbReference>
<proteinExistence type="predicted"/>
<evidence type="ECO:0000256" key="1">
    <source>
        <dbReference type="ARBA" id="ARBA00022737"/>
    </source>
</evidence>